<dbReference type="EMBL" id="JASJQH010000637">
    <property type="protein sequence ID" value="KAK9763441.1"/>
    <property type="molecule type" value="Genomic_DNA"/>
</dbReference>
<name>A0ABR2WPL7_9FUNG</name>
<evidence type="ECO:0000313" key="1">
    <source>
        <dbReference type="EMBL" id="KAK9763441.1"/>
    </source>
</evidence>
<gene>
    <name evidence="1" type="ORF">K7432_009860</name>
</gene>
<keyword evidence="2" id="KW-1185">Reference proteome</keyword>
<protein>
    <submittedName>
        <fullName evidence="1">Uncharacterized protein</fullName>
    </submittedName>
</protein>
<accession>A0ABR2WPL7</accession>
<dbReference type="Proteomes" id="UP001479436">
    <property type="component" value="Unassembled WGS sequence"/>
</dbReference>
<organism evidence="1 2">
    <name type="scientific">Basidiobolus ranarum</name>
    <dbReference type="NCBI Taxonomy" id="34480"/>
    <lineage>
        <taxon>Eukaryota</taxon>
        <taxon>Fungi</taxon>
        <taxon>Fungi incertae sedis</taxon>
        <taxon>Zoopagomycota</taxon>
        <taxon>Entomophthoromycotina</taxon>
        <taxon>Basidiobolomycetes</taxon>
        <taxon>Basidiobolales</taxon>
        <taxon>Basidiobolaceae</taxon>
        <taxon>Basidiobolus</taxon>
    </lineage>
</organism>
<sequence length="132" mass="15688">MKQYRDLQTGKPILNYNDVQFGEYEPFSYISGFIHSSNLISLCISTVNTNNTLTYNQDMRSLTNDSLYAPLNSSTKLYYPRKQSLLPRPRRNSQFQFQYEEEAPEERESLNKPSYEEPMFHEKLRQTLAFFF</sequence>
<proteinExistence type="predicted"/>
<evidence type="ECO:0000313" key="2">
    <source>
        <dbReference type="Proteomes" id="UP001479436"/>
    </source>
</evidence>
<comment type="caution">
    <text evidence="1">The sequence shown here is derived from an EMBL/GenBank/DDBJ whole genome shotgun (WGS) entry which is preliminary data.</text>
</comment>
<reference evidence="1 2" key="1">
    <citation type="submission" date="2023-04" db="EMBL/GenBank/DDBJ databases">
        <title>Genome of Basidiobolus ranarum AG-B5.</title>
        <authorList>
            <person name="Stajich J.E."/>
            <person name="Carter-House D."/>
            <person name="Gryganskyi A."/>
        </authorList>
    </citation>
    <scope>NUCLEOTIDE SEQUENCE [LARGE SCALE GENOMIC DNA]</scope>
    <source>
        <strain evidence="1 2">AG-B5</strain>
    </source>
</reference>